<reference evidence="3" key="1">
    <citation type="journal article" date="2019" name="Int. J. Syst. Evol. Microbiol.">
        <title>The Global Catalogue of Microorganisms (GCM) 10K type strain sequencing project: providing services to taxonomists for standard genome sequencing and annotation.</title>
        <authorList>
            <consortium name="The Broad Institute Genomics Platform"/>
            <consortium name="The Broad Institute Genome Sequencing Center for Infectious Disease"/>
            <person name="Wu L."/>
            <person name="Ma J."/>
        </authorList>
    </citation>
    <scope>NUCLEOTIDE SEQUENCE [LARGE SCALE GENOMIC DNA]</scope>
    <source>
        <strain evidence="3">JCM 17919</strain>
    </source>
</reference>
<protein>
    <submittedName>
        <fullName evidence="2">Uncharacterized protein</fullName>
    </submittedName>
</protein>
<feature type="compositionally biased region" description="Acidic residues" evidence="1">
    <location>
        <begin position="77"/>
        <end position="87"/>
    </location>
</feature>
<dbReference type="Proteomes" id="UP001501725">
    <property type="component" value="Unassembled WGS sequence"/>
</dbReference>
<feature type="compositionally biased region" description="Basic and acidic residues" evidence="1">
    <location>
        <begin position="58"/>
        <end position="72"/>
    </location>
</feature>
<accession>A0ABP8HGV1</accession>
<comment type="caution">
    <text evidence="2">The sequence shown here is derived from an EMBL/GenBank/DDBJ whole genome shotgun (WGS) entry which is preliminary data.</text>
</comment>
<sequence>MRAHAEYGIVFTRFFKTLHMNKKENKGGFLSNEQLEQDQRVHGNGSTDTHPYHGSQDTGDRSLRDRGTEVQQRDGYTPEDEQDTGRA</sequence>
<evidence type="ECO:0000256" key="1">
    <source>
        <dbReference type="SAM" id="MobiDB-lite"/>
    </source>
</evidence>
<feature type="region of interest" description="Disordered" evidence="1">
    <location>
        <begin position="26"/>
        <end position="87"/>
    </location>
</feature>
<evidence type="ECO:0000313" key="2">
    <source>
        <dbReference type="EMBL" id="GAA4339161.1"/>
    </source>
</evidence>
<evidence type="ECO:0000313" key="3">
    <source>
        <dbReference type="Proteomes" id="UP001501725"/>
    </source>
</evidence>
<organism evidence="2 3">
    <name type="scientific">Flaviaesturariibacter amylovorans</name>
    <dbReference type="NCBI Taxonomy" id="1084520"/>
    <lineage>
        <taxon>Bacteria</taxon>
        <taxon>Pseudomonadati</taxon>
        <taxon>Bacteroidota</taxon>
        <taxon>Chitinophagia</taxon>
        <taxon>Chitinophagales</taxon>
        <taxon>Chitinophagaceae</taxon>
        <taxon>Flaviaestuariibacter</taxon>
    </lineage>
</organism>
<name>A0ABP8HGV1_9BACT</name>
<gene>
    <name evidence="2" type="ORF">GCM10023184_36070</name>
</gene>
<keyword evidence="3" id="KW-1185">Reference proteome</keyword>
<dbReference type="EMBL" id="BAABGY010000011">
    <property type="protein sequence ID" value="GAA4339161.1"/>
    <property type="molecule type" value="Genomic_DNA"/>
</dbReference>
<proteinExistence type="predicted"/>